<keyword evidence="4" id="KW-1185">Reference proteome</keyword>
<dbReference type="EMBL" id="CP021376">
    <property type="protein sequence ID" value="ART80722.1"/>
    <property type="molecule type" value="Genomic_DNA"/>
</dbReference>
<dbReference type="InterPro" id="IPR027417">
    <property type="entry name" value="P-loop_NTPase"/>
</dbReference>
<dbReference type="Gene3D" id="3.40.50.300">
    <property type="entry name" value="P-loop containing nucleotide triphosphate hydrolases"/>
    <property type="match status" value="2"/>
</dbReference>
<dbReference type="InterPro" id="IPR038729">
    <property type="entry name" value="Rad50/SbcC_AAA"/>
</dbReference>
<dbReference type="PANTHER" id="PTHR32114:SF2">
    <property type="entry name" value="ABC TRANSPORTER ABCH.3"/>
    <property type="match status" value="1"/>
</dbReference>
<dbReference type="GO" id="GO:0006302">
    <property type="term" value="P:double-strand break repair"/>
    <property type="evidence" value="ECO:0007669"/>
    <property type="project" value="InterPro"/>
</dbReference>
<reference evidence="4" key="1">
    <citation type="submission" date="2017-05" db="EMBL/GenBank/DDBJ databases">
        <authorList>
            <person name="Sung H."/>
        </authorList>
    </citation>
    <scope>NUCLEOTIDE SEQUENCE [LARGE SCALE GENOMIC DNA]</scope>
    <source>
        <strain evidence="4">AMac2203</strain>
    </source>
</reference>
<protein>
    <recommendedName>
        <fullName evidence="2">Rad50/SbcC-type AAA domain-containing protein</fullName>
    </recommendedName>
</protein>
<dbReference type="OrthoDB" id="9795626at2"/>
<feature type="domain" description="Rad50/SbcC-type AAA" evidence="2">
    <location>
        <begin position="5"/>
        <end position="249"/>
    </location>
</feature>
<feature type="coiled-coil region" evidence="1">
    <location>
        <begin position="571"/>
        <end position="701"/>
    </location>
</feature>
<dbReference type="Pfam" id="PF13558">
    <property type="entry name" value="SbcC_Walker_B"/>
    <property type="match status" value="1"/>
</dbReference>
<evidence type="ECO:0000313" key="3">
    <source>
        <dbReference type="EMBL" id="ART80722.1"/>
    </source>
</evidence>
<dbReference type="SUPFAM" id="SSF52540">
    <property type="entry name" value="P-loop containing nucleoside triphosphate hydrolases"/>
    <property type="match status" value="1"/>
</dbReference>
<dbReference type="AlphaFoldDB" id="A0A1Y0CZG7"/>
<dbReference type="Proteomes" id="UP000243793">
    <property type="component" value="Chromosome"/>
</dbReference>
<evidence type="ECO:0000313" key="4">
    <source>
        <dbReference type="Proteomes" id="UP000243793"/>
    </source>
</evidence>
<evidence type="ECO:0000256" key="1">
    <source>
        <dbReference type="SAM" id="Coils"/>
    </source>
</evidence>
<dbReference type="Pfam" id="PF13476">
    <property type="entry name" value="AAA_23"/>
    <property type="match status" value="1"/>
</dbReference>
<proteinExistence type="predicted"/>
<organism evidence="3 4">
    <name type="scientific">Oceanisphaera avium</name>
    <dbReference type="NCBI Taxonomy" id="1903694"/>
    <lineage>
        <taxon>Bacteria</taxon>
        <taxon>Pseudomonadati</taxon>
        <taxon>Pseudomonadota</taxon>
        <taxon>Gammaproteobacteria</taxon>
        <taxon>Aeromonadales</taxon>
        <taxon>Aeromonadaceae</taxon>
        <taxon>Oceanisphaera</taxon>
    </lineage>
</organism>
<accession>A0A1Y0CZG7</accession>
<name>A0A1Y0CZG7_9GAMM</name>
<dbReference type="PANTHER" id="PTHR32114">
    <property type="entry name" value="ABC TRANSPORTER ABCH.3"/>
    <property type="match status" value="1"/>
</dbReference>
<sequence>MKILSLRLKNINSLKGEWKIDFTKAPFTDSGLFAITGPTGAGKTTLLDAICLALYHETPRMKSVSASSNELMTRHTAECLAEVEFEVKAQGYRAFWSQRRSRNQVDGKLQAPKVELAKLDGTIITTKINDKLRLTESISGLDFGRFTKSMLLAQGGFAAFLHANANERAELLEELTGTDIYAHISRLVFENTREQQGTLKELTAHAQGMELLDDAARQQLHTELAAAEADLIHRQKNITEQQARLEHIKTYQVAKTQQAQSAQALQVAHSAWLAKEAQRQQLKLAAPAQRLQPYWQQWQDANTRQQSVLHQLSQVKAELAQATHQQQRLTWQALEVSKQRVQQLSGAEQQLNHEQAKLDQQMASNPVAERLGELLGTWRVQVPELSKQQAQLKHGQAAQLSLQTQLNELKTQQERNQHLVATSQQQLVIKQADTEQQQHKLTQLLAGQSLGELRQQLQILSQQQGKWSQVHQLWAQMAKQQALHQQLTQSIAKQQPELDALEQQLNDSRLAYKVLQEQIRDKEKLLEQEQRIRALEEHRARLQPDEACPLCGSEQHPAIEAYQALDDATAASLAAKQLERAERELQGQQLSHTVTKHQAELAQRQHQVQVLAEELIELQEQLTSLLAQLQINDVDLNSQQVVLEQRQQELHTLSQQLNDVEQQQERVQVAQTATRHVEQALSQLENNQRLLSQEQQSLTQQHAQQQALLTEQQDYIIEQEAALATALAKLGWAVPQHWPTWLADCEQQWQAWKEQQLRHQQLSADSQQVAIQLQLAGTEHRQWQERWATLNIDDFPARTDVTNPSAELNKLAEQWQQEQQQVQQKTARLDTLYQQESELSADLQSRLTKWQQQLAASPFSDEAGFLAALFSEEELAQLVENQRQLEQALQRAQTLAEQAEQSVAAAKLILGEVDPTHYAALQAQLQQAQAQYDVQQQQVGGWRTQLDTDAKRRARQQSLFANIEAEQQTLQLWEQLNHLIGSADGAKYRRFAQGLTLEHLVHLANLRLVRLHGRYQLARTEGGELELSVIDTWQADVARDTQTLSGGESFLVSLALALALSDLVSSKTRIDSLFLDEGFGTLDSETLEVALDALDALNASGKMIGVISHIEALKERVPVQIKLSKSHGLGVSRLAAEFEV</sequence>
<feature type="coiled-coil region" evidence="1">
    <location>
        <begin position="868"/>
        <end position="938"/>
    </location>
</feature>
<dbReference type="RefSeq" id="WP_086964594.1">
    <property type="nucleotide sequence ID" value="NZ_CP021376.1"/>
</dbReference>
<feature type="coiled-coil region" evidence="1">
    <location>
        <begin position="498"/>
        <end position="532"/>
    </location>
</feature>
<dbReference type="GO" id="GO:0016887">
    <property type="term" value="F:ATP hydrolysis activity"/>
    <property type="evidence" value="ECO:0007669"/>
    <property type="project" value="InterPro"/>
</dbReference>
<evidence type="ECO:0000259" key="2">
    <source>
        <dbReference type="Pfam" id="PF13476"/>
    </source>
</evidence>
<keyword evidence="1" id="KW-0175">Coiled coil</keyword>
<gene>
    <name evidence="3" type="ORF">CBP12_11645</name>
</gene>
<dbReference type="KEGG" id="ocm:CBP12_11645"/>